<gene>
    <name evidence="1" type="ORF">GGD69_000414</name>
</gene>
<evidence type="ECO:0000313" key="1">
    <source>
        <dbReference type="EMBL" id="MBB6199593.1"/>
    </source>
</evidence>
<organism evidence="1 2">
    <name type="scientific">Paraburkholderia fungorum</name>
    <dbReference type="NCBI Taxonomy" id="134537"/>
    <lineage>
        <taxon>Bacteria</taxon>
        <taxon>Pseudomonadati</taxon>
        <taxon>Pseudomonadota</taxon>
        <taxon>Betaproteobacteria</taxon>
        <taxon>Burkholderiales</taxon>
        <taxon>Burkholderiaceae</taxon>
        <taxon>Paraburkholderia</taxon>
    </lineage>
</organism>
<dbReference type="Proteomes" id="UP000518681">
    <property type="component" value="Unassembled WGS sequence"/>
</dbReference>
<evidence type="ECO:0000313" key="2">
    <source>
        <dbReference type="Proteomes" id="UP000518681"/>
    </source>
</evidence>
<reference evidence="1 2" key="1">
    <citation type="submission" date="2020-08" db="EMBL/GenBank/DDBJ databases">
        <title>Genomic Encyclopedia of Type Strains, Phase IV (KMG-V): Genome sequencing to study the core and pangenomes of soil and plant-associated prokaryotes.</title>
        <authorList>
            <person name="Whitman W."/>
        </authorList>
    </citation>
    <scope>NUCLEOTIDE SEQUENCE [LARGE SCALE GENOMIC DNA]</scope>
    <source>
        <strain evidence="1 2">SEMIA 4013</strain>
    </source>
</reference>
<comment type="caution">
    <text evidence="1">The sequence shown here is derived from an EMBL/GenBank/DDBJ whole genome shotgun (WGS) entry which is preliminary data.</text>
</comment>
<name>A0AAW3UN29_9BURK</name>
<dbReference type="EMBL" id="JACIIK010000001">
    <property type="protein sequence ID" value="MBB6199593.1"/>
    <property type="molecule type" value="Genomic_DNA"/>
</dbReference>
<proteinExistence type="predicted"/>
<accession>A0AAW3UN29</accession>
<protein>
    <submittedName>
        <fullName evidence="1">Uncharacterized protein</fullName>
    </submittedName>
</protein>
<sequence>MKYRVGARSAAGGMTALSLAPNVREHRFQMHHYRGCAGDPLMSLRCEAAFFAYFLCGGKESKCRPAQGQRQ</sequence>
<dbReference type="AlphaFoldDB" id="A0AAW3UN29"/>